<dbReference type="RefSeq" id="WP_235610383.1">
    <property type="nucleotide sequence ID" value="NZ_BFAG01000009.1"/>
</dbReference>
<dbReference type="GO" id="GO:0016740">
    <property type="term" value="F:transferase activity"/>
    <property type="evidence" value="ECO:0007669"/>
    <property type="project" value="InterPro"/>
</dbReference>
<feature type="binding site" evidence="2">
    <location>
        <begin position="25"/>
        <end position="32"/>
    </location>
    <ligand>
        <name>ATP</name>
        <dbReference type="ChEBI" id="CHEBI:30616"/>
    </ligand>
</feature>
<dbReference type="Proteomes" id="UP000236569">
    <property type="component" value="Unassembled WGS sequence"/>
</dbReference>
<keyword evidence="4" id="KW-1185">Reference proteome</keyword>
<dbReference type="SUPFAM" id="SSF52540">
    <property type="entry name" value="P-loop containing nucleoside triphosphate hydrolases"/>
    <property type="match status" value="1"/>
</dbReference>
<proteinExistence type="predicted"/>
<evidence type="ECO:0008006" key="5">
    <source>
        <dbReference type="Google" id="ProtNLM"/>
    </source>
</evidence>
<comment type="caution">
    <text evidence="3">The sequence shown here is derived from an EMBL/GenBank/DDBJ whole genome shotgun (WGS) entry which is preliminary data.</text>
</comment>
<organism evidence="3 4">
    <name type="scientific">Deinococcus aerius</name>
    <dbReference type="NCBI Taxonomy" id="200253"/>
    <lineage>
        <taxon>Bacteria</taxon>
        <taxon>Thermotogati</taxon>
        <taxon>Deinococcota</taxon>
        <taxon>Deinococci</taxon>
        <taxon>Deinococcales</taxon>
        <taxon>Deinococcaceae</taxon>
        <taxon>Deinococcus</taxon>
    </lineage>
</organism>
<evidence type="ECO:0000256" key="2">
    <source>
        <dbReference type="PIRSR" id="PIRSR007531-2"/>
    </source>
</evidence>
<dbReference type="AlphaFoldDB" id="A0A2I9DNC0"/>
<evidence type="ECO:0000256" key="1">
    <source>
        <dbReference type="PIRSR" id="PIRSR007531-1"/>
    </source>
</evidence>
<dbReference type="EMBL" id="BFAG01000009">
    <property type="protein sequence ID" value="GBF06561.1"/>
    <property type="molecule type" value="Genomic_DNA"/>
</dbReference>
<evidence type="ECO:0000313" key="3">
    <source>
        <dbReference type="EMBL" id="GBF06561.1"/>
    </source>
</evidence>
<dbReference type="InterPro" id="IPR027417">
    <property type="entry name" value="P-loop_NTPase"/>
</dbReference>
<dbReference type="Gene3D" id="3.40.50.300">
    <property type="entry name" value="P-loop containing nucleotide triphosphate hydrolases"/>
    <property type="match status" value="1"/>
</dbReference>
<name>A0A2I9DNC0_9DEIO</name>
<dbReference type="GO" id="GO:0005524">
    <property type="term" value="F:ATP binding"/>
    <property type="evidence" value="ECO:0007669"/>
    <property type="project" value="InterPro"/>
</dbReference>
<dbReference type="InterPro" id="IPR012853">
    <property type="entry name" value="CPT"/>
</dbReference>
<evidence type="ECO:0000313" key="4">
    <source>
        <dbReference type="Proteomes" id="UP000236569"/>
    </source>
</evidence>
<dbReference type="PIRSF" id="PIRSF007531">
    <property type="entry name" value="CPT"/>
    <property type="match status" value="1"/>
</dbReference>
<gene>
    <name evidence="3" type="ORF">DAERI_090147</name>
</gene>
<feature type="active site" evidence="1">
    <location>
        <position position="52"/>
    </location>
</feature>
<sequence length="221" mass="24301">MTQSSGESVAVPPPLSPGRLIVVNGTSSAGKSTFCRALQTRLEEPYLLLGYDLLWMTMPPRYFPFQPQEKEGAWYETADGAAPPVTGLGLGPVGRQVVSGLHHAVAGLLTSGNHVLVDVLFLERSWVEEAARLWQPFQPLLITLKPPLEVCEAWEAEREATRAGRPQGLARWAYDRVYAHGEGDLMIDPSRGSPEEGAGDVLEWLRQDRPRQGLQVKPLPV</sequence>
<reference evidence="4" key="1">
    <citation type="submission" date="2018-01" db="EMBL/GenBank/DDBJ databases">
        <title>Draft Genome Sequence of the Radioresistant Bacterium Deinococcus aerius TR0125, Isolated from the Higher Atmosphere above Japan.</title>
        <authorList>
            <person name="Satoh K."/>
            <person name="Arai H."/>
            <person name="Sanzen T."/>
            <person name="Kawaguchi Y."/>
            <person name="Hayashi H."/>
            <person name="Yokobori S."/>
            <person name="Yamagishi A."/>
            <person name="Oono Y."/>
            <person name="Narumi I."/>
        </authorList>
    </citation>
    <scope>NUCLEOTIDE SEQUENCE [LARGE SCALE GENOMIC DNA]</scope>
    <source>
        <strain evidence="4">TR0125</strain>
    </source>
</reference>
<accession>A0A2I9DNC0</accession>
<protein>
    <recommendedName>
        <fullName evidence="5">Chloramphenicol 3-O phosphotransferase</fullName>
    </recommendedName>
</protein>
<dbReference type="Pfam" id="PF07931">
    <property type="entry name" value="CPT"/>
    <property type="match status" value="1"/>
</dbReference>